<sequence length="121" mass="13259">MFTSYFIKHMTYTKATAFSPEQQEVARIAKVLSHPARIAILQHLAEAKTCISGDISSALPLSRTTVSQHLTELKNAGLIKGEIDGLTVCYCIDQETYDKARQLLEGMLAAIKSSCCTDTCC</sequence>
<name>A0A1I2MID0_9BACT</name>
<dbReference type="Proteomes" id="UP000198724">
    <property type="component" value="Unassembled WGS sequence"/>
</dbReference>
<dbReference type="InterPro" id="IPR011991">
    <property type="entry name" value="ArsR-like_HTH"/>
</dbReference>
<feature type="domain" description="HTH arsR-type" evidence="4">
    <location>
        <begin position="17"/>
        <end position="115"/>
    </location>
</feature>
<evidence type="ECO:0000256" key="3">
    <source>
        <dbReference type="ARBA" id="ARBA00023163"/>
    </source>
</evidence>
<evidence type="ECO:0000313" key="6">
    <source>
        <dbReference type="Proteomes" id="UP000198724"/>
    </source>
</evidence>
<proteinExistence type="predicted"/>
<dbReference type="GO" id="GO:0003677">
    <property type="term" value="F:DNA binding"/>
    <property type="evidence" value="ECO:0007669"/>
    <property type="project" value="UniProtKB-KW"/>
</dbReference>
<evidence type="ECO:0000313" key="5">
    <source>
        <dbReference type="EMBL" id="SFF91233.1"/>
    </source>
</evidence>
<reference evidence="6" key="1">
    <citation type="submission" date="2016-10" db="EMBL/GenBank/DDBJ databases">
        <authorList>
            <person name="Varghese N."/>
            <person name="Submissions S."/>
        </authorList>
    </citation>
    <scope>NUCLEOTIDE SEQUENCE [LARGE SCALE GENOMIC DNA]</scope>
    <source>
        <strain evidence="6">LP51</strain>
    </source>
</reference>
<keyword evidence="1" id="KW-0805">Transcription regulation</keyword>
<evidence type="ECO:0000256" key="1">
    <source>
        <dbReference type="ARBA" id="ARBA00023015"/>
    </source>
</evidence>
<dbReference type="SUPFAM" id="SSF46785">
    <property type="entry name" value="Winged helix' DNA-binding domain"/>
    <property type="match status" value="1"/>
</dbReference>
<keyword evidence="6" id="KW-1185">Reference proteome</keyword>
<keyword evidence="2" id="KW-0238">DNA-binding</keyword>
<dbReference type="PANTHER" id="PTHR33154">
    <property type="entry name" value="TRANSCRIPTIONAL REGULATOR, ARSR FAMILY"/>
    <property type="match status" value="1"/>
</dbReference>
<dbReference type="InterPro" id="IPR036390">
    <property type="entry name" value="WH_DNA-bd_sf"/>
</dbReference>
<evidence type="ECO:0000259" key="4">
    <source>
        <dbReference type="PROSITE" id="PS50987"/>
    </source>
</evidence>
<dbReference type="PANTHER" id="PTHR33154:SF15">
    <property type="entry name" value="REGULATORY PROTEIN ARSR"/>
    <property type="match status" value="1"/>
</dbReference>
<dbReference type="EMBL" id="FOOT01000001">
    <property type="protein sequence ID" value="SFF91233.1"/>
    <property type="molecule type" value="Genomic_DNA"/>
</dbReference>
<dbReference type="InterPro" id="IPR051081">
    <property type="entry name" value="HTH_MetalResp_TranReg"/>
</dbReference>
<dbReference type="PROSITE" id="PS50987">
    <property type="entry name" value="HTH_ARSR_2"/>
    <property type="match status" value="1"/>
</dbReference>
<gene>
    <name evidence="5" type="ORF">SAMN05421739_101351</name>
</gene>
<dbReference type="PRINTS" id="PR00778">
    <property type="entry name" value="HTHARSR"/>
</dbReference>
<dbReference type="OrthoDB" id="9800049at2"/>
<dbReference type="NCBIfam" id="NF033788">
    <property type="entry name" value="HTH_metalloreg"/>
    <property type="match status" value="1"/>
</dbReference>
<dbReference type="Gene3D" id="1.10.10.10">
    <property type="entry name" value="Winged helix-like DNA-binding domain superfamily/Winged helix DNA-binding domain"/>
    <property type="match status" value="1"/>
</dbReference>
<dbReference type="SMART" id="SM00418">
    <property type="entry name" value="HTH_ARSR"/>
    <property type="match status" value="1"/>
</dbReference>
<organism evidence="5 6">
    <name type="scientific">Pontibacter chinhatensis</name>
    <dbReference type="NCBI Taxonomy" id="1436961"/>
    <lineage>
        <taxon>Bacteria</taxon>
        <taxon>Pseudomonadati</taxon>
        <taxon>Bacteroidota</taxon>
        <taxon>Cytophagia</taxon>
        <taxon>Cytophagales</taxon>
        <taxon>Hymenobacteraceae</taxon>
        <taxon>Pontibacter</taxon>
    </lineage>
</organism>
<dbReference type="STRING" id="1436961.SAMN05421739_101351"/>
<dbReference type="Pfam" id="PF12840">
    <property type="entry name" value="HTH_20"/>
    <property type="match status" value="1"/>
</dbReference>
<dbReference type="GO" id="GO:0003700">
    <property type="term" value="F:DNA-binding transcription factor activity"/>
    <property type="evidence" value="ECO:0007669"/>
    <property type="project" value="InterPro"/>
</dbReference>
<dbReference type="InterPro" id="IPR001845">
    <property type="entry name" value="HTH_ArsR_DNA-bd_dom"/>
</dbReference>
<dbReference type="InterPro" id="IPR036388">
    <property type="entry name" value="WH-like_DNA-bd_sf"/>
</dbReference>
<evidence type="ECO:0000256" key="2">
    <source>
        <dbReference type="ARBA" id="ARBA00023125"/>
    </source>
</evidence>
<dbReference type="AlphaFoldDB" id="A0A1I2MID0"/>
<keyword evidence="3" id="KW-0804">Transcription</keyword>
<dbReference type="CDD" id="cd00090">
    <property type="entry name" value="HTH_ARSR"/>
    <property type="match status" value="1"/>
</dbReference>
<accession>A0A1I2MID0</accession>
<protein>
    <submittedName>
        <fullName evidence="5">Transcriptional regulator, ArsR family</fullName>
    </submittedName>
</protein>